<dbReference type="InterPro" id="IPR008146">
    <property type="entry name" value="Gln_synth_cat_dom"/>
</dbReference>
<dbReference type="GO" id="GO:0016301">
    <property type="term" value="F:kinase activity"/>
    <property type="evidence" value="ECO:0007669"/>
    <property type="project" value="UniProtKB-KW"/>
</dbReference>
<evidence type="ECO:0000256" key="2">
    <source>
        <dbReference type="ARBA" id="ARBA00022598"/>
    </source>
</evidence>
<keyword evidence="6" id="KW-0808">Transferase</keyword>
<dbReference type="GO" id="GO:0006542">
    <property type="term" value="P:glutamine biosynthetic process"/>
    <property type="evidence" value="ECO:0007669"/>
    <property type="project" value="InterPro"/>
</dbReference>
<proteinExistence type="inferred from homology"/>
<dbReference type="PANTHER" id="PTHR43785:SF2">
    <property type="entry name" value="TYPE-1 GLUTAMINE SYNTHETASE 1"/>
    <property type="match status" value="1"/>
</dbReference>
<feature type="domain" description="GS catalytic" evidence="5">
    <location>
        <begin position="134"/>
        <end position="479"/>
    </location>
</feature>
<dbReference type="GO" id="GO:0004356">
    <property type="term" value="F:glutamine synthetase activity"/>
    <property type="evidence" value="ECO:0007669"/>
    <property type="project" value="InterPro"/>
</dbReference>
<dbReference type="Gene3D" id="3.30.590.10">
    <property type="entry name" value="Glutamine synthetase/guanido kinase, catalytic domain"/>
    <property type="match status" value="1"/>
</dbReference>
<gene>
    <name evidence="6" type="ORF">SCHPADRAFT_909105</name>
</gene>
<dbReference type="PROSITE" id="PS51987">
    <property type="entry name" value="GS_CATALYTIC"/>
    <property type="match status" value="1"/>
</dbReference>
<dbReference type="Pfam" id="PF00120">
    <property type="entry name" value="Gln-synt_C"/>
    <property type="match status" value="1"/>
</dbReference>
<reference evidence="6 7" key="1">
    <citation type="submission" date="2015-04" db="EMBL/GenBank/DDBJ databases">
        <title>Complete genome sequence of Schizopora paradoxa KUC8140, a cosmopolitan wood degrader in East Asia.</title>
        <authorList>
            <consortium name="DOE Joint Genome Institute"/>
            <person name="Min B."/>
            <person name="Park H."/>
            <person name="Jang Y."/>
            <person name="Kim J.-J."/>
            <person name="Kim K.H."/>
            <person name="Pangilinan J."/>
            <person name="Lipzen A."/>
            <person name="Riley R."/>
            <person name="Grigoriev I.V."/>
            <person name="Spatafora J.W."/>
            <person name="Choi I.-G."/>
        </authorList>
    </citation>
    <scope>NUCLEOTIDE SEQUENCE [LARGE SCALE GENOMIC DNA]</scope>
    <source>
        <strain evidence="6 7">KUC8140</strain>
    </source>
</reference>
<name>A0A0H2R7Q4_9AGAM</name>
<dbReference type="Gene3D" id="3.10.20.70">
    <property type="entry name" value="Glutamine synthetase, N-terminal domain"/>
    <property type="match status" value="1"/>
</dbReference>
<evidence type="ECO:0000256" key="4">
    <source>
        <dbReference type="RuleBase" id="RU000384"/>
    </source>
</evidence>
<evidence type="ECO:0000256" key="3">
    <source>
        <dbReference type="PROSITE-ProRule" id="PRU01331"/>
    </source>
</evidence>
<dbReference type="SUPFAM" id="SSF55931">
    <property type="entry name" value="Glutamine synthetase/guanido kinase"/>
    <property type="match status" value="1"/>
</dbReference>
<dbReference type="AlphaFoldDB" id="A0A0H2R7Q4"/>
<evidence type="ECO:0000313" key="7">
    <source>
        <dbReference type="Proteomes" id="UP000053477"/>
    </source>
</evidence>
<evidence type="ECO:0000313" key="6">
    <source>
        <dbReference type="EMBL" id="KLO07860.1"/>
    </source>
</evidence>
<comment type="similarity">
    <text evidence="3 4">Belongs to the glutamine synthetase family.</text>
</comment>
<dbReference type="InterPro" id="IPR014746">
    <property type="entry name" value="Gln_synth/guanido_kin_cat_dom"/>
</dbReference>
<protein>
    <recommendedName>
        <fullName evidence="1">Glutamine synthetase</fullName>
    </recommendedName>
</protein>
<dbReference type="InParanoid" id="A0A0H2R7Q4"/>
<dbReference type="OrthoDB" id="3364440at2759"/>
<sequence length="479" mass="52013">MDGDKILQDLSFQGIRYFHLTWVDNVNCVRYRVIPFQRFKKLIASPSSSSTDQARSKVNRHGGITITKATLGLVVLNLAEGFGPAGMYVYVPDLSTIRPLAYAPGHAFVMGWLEEQVGTVSPNGVFSFSSKLCARSKVRDIVDDAFSEHGISFMMGFETEVIFLSSASSVTPVHDYSWSETSAMLAGRPETLAVQEIADALETAGIVLDMYHAEGAPGQYEFVTGPLSPLEACDALVCTREIILNVCSKHGIKATMTPRLFKKTVGSAAHTHISLKSNKLPSNPMILPGDSDPSLTNHETSFLAGLLEHLPGATIFTLPTPASYDRMVDGVWSGGTYVSWGWENKEVPVRICGVPGSGLANYHFEVKTVDGTASPYLVAAALLAAGMDGVKHQKKLLIEGVGNATAAQLSPSERDKLGIRTRLPLDVAAAREALKSDKLFTEVLGEEFITKYLAVNKTLGEYLDQGNDDEKTQRMIKTY</sequence>
<evidence type="ECO:0000256" key="1">
    <source>
        <dbReference type="ARBA" id="ARBA00021364"/>
    </source>
</evidence>
<accession>A0A0H2R7Q4</accession>
<dbReference type="InterPro" id="IPR036651">
    <property type="entry name" value="Gln_synt_N_sf"/>
</dbReference>
<dbReference type="PANTHER" id="PTHR43785">
    <property type="entry name" value="GAMMA-GLUTAMYLPUTRESCINE SYNTHETASE"/>
    <property type="match status" value="1"/>
</dbReference>
<dbReference type="SMART" id="SM01230">
    <property type="entry name" value="Gln-synt_C"/>
    <property type="match status" value="1"/>
</dbReference>
<evidence type="ECO:0000259" key="5">
    <source>
        <dbReference type="PROSITE" id="PS51987"/>
    </source>
</evidence>
<dbReference type="STRING" id="27342.A0A0H2R7Q4"/>
<keyword evidence="7" id="KW-1185">Reference proteome</keyword>
<dbReference type="Proteomes" id="UP000053477">
    <property type="component" value="Unassembled WGS sequence"/>
</dbReference>
<keyword evidence="6" id="KW-0418">Kinase</keyword>
<organism evidence="6 7">
    <name type="scientific">Schizopora paradoxa</name>
    <dbReference type="NCBI Taxonomy" id="27342"/>
    <lineage>
        <taxon>Eukaryota</taxon>
        <taxon>Fungi</taxon>
        <taxon>Dikarya</taxon>
        <taxon>Basidiomycota</taxon>
        <taxon>Agaricomycotina</taxon>
        <taxon>Agaricomycetes</taxon>
        <taxon>Hymenochaetales</taxon>
        <taxon>Schizoporaceae</taxon>
        <taxon>Schizopora</taxon>
    </lineage>
</organism>
<dbReference type="EMBL" id="KQ086117">
    <property type="protein sequence ID" value="KLO07860.1"/>
    <property type="molecule type" value="Genomic_DNA"/>
</dbReference>
<keyword evidence="2" id="KW-0436">Ligase</keyword>